<dbReference type="EMBL" id="JAPHNI010000183">
    <property type="protein sequence ID" value="KAJ8114624.1"/>
    <property type="molecule type" value="Genomic_DNA"/>
</dbReference>
<protein>
    <submittedName>
        <fullName evidence="1">Uncharacterized protein</fullName>
    </submittedName>
</protein>
<accession>A0ACC2IHP2</accession>
<sequence>MTILSSILGFVHSRCITMALEVDASPGASLFDSFSTYKTESVATNMVDKAEDPSLRFAHALEKLDTEGEDLSKLEQPNPVSTTPAGAPKIRHMLEYRLLKDETLLFAKDLTGSQTSRGPTQKRQHDGPIFDIVDINYSVAEDQPKNDRSRNDGSEKETKADEAKADEANAPEVLRHRGRQFIRIYSRPTINALQSVVEYYPRQTIVGHPVEIREPYAVLVHHWDELKELRKAFDPVTATYSSKDCEMTDTFEHLGLLLEFLEEKLGDRVRQEKERWAKPIPSASYEMLWLLLKPGIDVYFNRDDEDSLNSSLEPGVLSRVDFTVQNETWDNISRFSGETPINKLRTYPAIYAEQAERKRDQMIERGKRYFNLRRKQCMYFDGIIDEIFKKQYSGYVMLDPEQQEIDKTFLPNGANVGSKLSGLRFCSCDRCSDMDTAVTRPAKFDGYEYIFYAEVTGLTDHQYFLCPRSVEAFLLDLREWRTLLLDGFQQARWNPSLIDSLVLRPEYKSMIQNLCRIFIDPASLQLNKDVSQLKPWAADYVENKGKGMIFLLHGRPGVGKTYTAECIANTMQRPLLSVSCSDIGVDPSQVEVKLRRWFDIARSWNAITLLDEADIYMEYRQLHDLERNSLVAGFLRAVEYYDGVLFLTTNRIGTFDEAFLSRITAIYYGDFTDDDRERVWNTYFDKLEGDREDIYVPESTKDYVTNEEVRSLQWNGREIRNAFQVAVNLAQAENSRDKKNRILVKRSHIKVTVDLSSDFKAYMKSARKTDESKRAAILGIRNDEYTSPRKPA</sequence>
<reference evidence="1" key="1">
    <citation type="submission" date="2022-11" db="EMBL/GenBank/DDBJ databases">
        <title>Genome Sequence of Boeremia exigua.</title>
        <authorList>
            <person name="Buettner E."/>
        </authorList>
    </citation>
    <scope>NUCLEOTIDE SEQUENCE</scope>
    <source>
        <strain evidence="1">CU02</strain>
    </source>
</reference>
<proteinExistence type="predicted"/>
<evidence type="ECO:0000313" key="1">
    <source>
        <dbReference type="EMBL" id="KAJ8114624.1"/>
    </source>
</evidence>
<keyword evidence="2" id="KW-1185">Reference proteome</keyword>
<dbReference type="Proteomes" id="UP001153331">
    <property type="component" value="Unassembled WGS sequence"/>
</dbReference>
<organism evidence="1 2">
    <name type="scientific">Boeremia exigua</name>
    <dbReference type="NCBI Taxonomy" id="749465"/>
    <lineage>
        <taxon>Eukaryota</taxon>
        <taxon>Fungi</taxon>
        <taxon>Dikarya</taxon>
        <taxon>Ascomycota</taxon>
        <taxon>Pezizomycotina</taxon>
        <taxon>Dothideomycetes</taxon>
        <taxon>Pleosporomycetidae</taxon>
        <taxon>Pleosporales</taxon>
        <taxon>Pleosporineae</taxon>
        <taxon>Didymellaceae</taxon>
        <taxon>Boeremia</taxon>
    </lineage>
</organism>
<name>A0ACC2IHP2_9PLEO</name>
<comment type="caution">
    <text evidence="1">The sequence shown here is derived from an EMBL/GenBank/DDBJ whole genome shotgun (WGS) entry which is preliminary data.</text>
</comment>
<gene>
    <name evidence="1" type="ORF">OPT61_g3535</name>
</gene>
<evidence type="ECO:0000313" key="2">
    <source>
        <dbReference type="Proteomes" id="UP001153331"/>
    </source>
</evidence>